<keyword evidence="4 5" id="KW-0472">Membrane</keyword>
<protein>
    <recommendedName>
        <fullName evidence="6">Amino acid transporter transmembrane domain-containing protein</fullName>
    </recommendedName>
</protein>
<feature type="transmembrane region" description="Helical" evidence="5">
    <location>
        <begin position="89"/>
        <end position="110"/>
    </location>
</feature>
<keyword evidence="2 5" id="KW-0812">Transmembrane</keyword>
<dbReference type="InterPro" id="IPR013057">
    <property type="entry name" value="AA_transpt_TM"/>
</dbReference>
<keyword evidence="3 5" id="KW-1133">Transmembrane helix</keyword>
<dbReference type="Pfam" id="PF01490">
    <property type="entry name" value="Aa_trans"/>
    <property type="match status" value="1"/>
</dbReference>
<gene>
    <name evidence="7" type="ORF">TeGR_g10790</name>
</gene>
<evidence type="ECO:0000256" key="3">
    <source>
        <dbReference type="ARBA" id="ARBA00022989"/>
    </source>
</evidence>
<feature type="transmembrane region" description="Helical" evidence="5">
    <location>
        <begin position="236"/>
        <end position="262"/>
    </location>
</feature>
<evidence type="ECO:0000256" key="5">
    <source>
        <dbReference type="SAM" id="Phobius"/>
    </source>
</evidence>
<evidence type="ECO:0000256" key="4">
    <source>
        <dbReference type="ARBA" id="ARBA00023136"/>
    </source>
</evidence>
<feature type="transmembrane region" description="Helical" evidence="5">
    <location>
        <begin position="441"/>
        <end position="464"/>
    </location>
</feature>
<feature type="transmembrane region" description="Helical" evidence="5">
    <location>
        <begin position="161"/>
        <end position="182"/>
    </location>
</feature>
<comment type="caution">
    <text evidence="7">The sequence shown here is derived from an EMBL/GenBank/DDBJ whole genome shotgun (WGS) entry which is preliminary data.</text>
</comment>
<sequence>MDHGLSTFQSISLTVNILLGSGFFAIPLAVQQTSILSTLLVTVVVFLLMTYTCISEASYVLLTQTFLASSKPPEVTIVAKTLSGRKFELTYLSVLSISIFGAMISYTMLFADSLTSIITGSQNTSHDSPTYLLCVLAFTLITTPISLAKVEEQVWLQTFSFYLRCVLLTIMSATPLVAKFLGRLETSFPSIVDADVAAAPSFSTAFTGLLGTISFSLFLNSTLPTMLDTCKDRKKIGFITAFSMFLVSALIFMLGVCVAVAFGDKTVSPANLLWTSYQLPLETCGGGCKAASKVIEVLILFFPALDVLSIYSVNCIIITNNVMEGIWGVNWRGAGGGEGGEAAPLMGGGGGGGGGGEAGKGMAGKEKWVLAGVNVAPILVALLLPGFSKAIVFTGGISLLLCLVFPAYLAIRAGADEWRGYKDEGLADSWWNIVGFVDSDAAQYVVLVLGSILTAVILINTMILA</sequence>
<proteinExistence type="predicted"/>
<evidence type="ECO:0000256" key="2">
    <source>
        <dbReference type="ARBA" id="ARBA00022692"/>
    </source>
</evidence>
<evidence type="ECO:0000313" key="7">
    <source>
        <dbReference type="EMBL" id="GMI36034.1"/>
    </source>
</evidence>
<organism evidence="7 8">
    <name type="scientific">Tetraparma gracilis</name>
    <dbReference type="NCBI Taxonomy" id="2962635"/>
    <lineage>
        <taxon>Eukaryota</taxon>
        <taxon>Sar</taxon>
        <taxon>Stramenopiles</taxon>
        <taxon>Ochrophyta</taxon>
        <taxon>Bolidophyceae</taxon>
        <taxon>Parmales</taxon>
        <taxon>Triparmaceae</taxon>
        <taxon>Tetraparma</taxon>
    </lineage>
</organism>
<feature type="transmembrane region" description="Helical" evidence="5">
    <location>
        <begin position="391"/>
        <end position="411"/>
    </location>
</feature>
<keyword evidence="8" id="KW-1185">Reference proteome</keyword>
<comment type="subcellular location">
    <subcellularLocation>
        <location evidence="1">Membrane</location>
    </subcellularLocation>
</comment>
<dbReference type="EMBL" id="BRYB01001903">
    <property type="protein sequence ID" value="GMI36034.1"/>
    <property type="molecule type" value="Genomic_DNA"/>
</dbReference>
<feature type="transmembrane region" description="Helical" evidence="5">
    <location>
        <begin position="36"/>
        <end position="62"/>
    </location>
</feature>
<dbReference type="Gene3D" id="1.20.1740.10">
    <property type="entry name" value="Amino acid/polyamine transporter I"/>
    <property type="match status" value="1"/>
</dbReference>
<feature type="transmembrane region" description="Helical" evidence="5">
    <location>
        <begin position="12"/>
        <end position="30"/>
    </location>
</feature>
<feature type="transmembrane region" description="Helical" evidence="5">
    <location>
        <begin position="202"/>
        <end position="224"/>
    </location>
</feature>
<evidence type="ECO:0000313" key="8">
    <source>
        <dbReference type="Proteomes" id="UP001165060"/>
    </source>
</evidence>
<dbReference type="Proteomes" id="UP001165060">
    <property type="component" value="Unassembled WGS sequence"/>
</dbReference>
<reference evidence="7 8" key="1">
    <citation type="journal article" date="2023" name="Commun. Biol.">
        <title>Genome analysis of Parmales, the sister group of diatoms, reveals the evolutionary specialization of diatoms from phago-mixotrophs to photoautotrophs.</title>
        <authorList>
            <person name="Ban H."/>
            <person name="Sato S."/>
            <person name="Yoshikawa S."/>
            <person name="Yamada K."/>
            <person name="Nakamura Y."/>
            <person name="Ichinomiya M."/>
            <person name="Sato N."/>
            <person name="Blanc-Mathieu R."/>
            <person name="Endo H."/>
            <person name="Kuwata A."/>
            <person name="Ogata H."/>
        </authorList>
    </citation>
    <scope>NUCLEOTIDE SEQUENCE [LARGE SCALE GENOMIC DNA]</scope>
</reference>
<evidence type="ECO:0000256" key="1">
    <source>
        <dbReference type="ARBA" id="ARBA00004370"/>
    </source>
</evidence>
<accession>A0ABQ6MYR1</accession>
<evidence type="ECO:0000259" key="6">
    <source>
        <dbReference type="Pfam" id="PF01490"/>
    </source>
</evidence>
<name>A0ABQ6MYR1_9STRA</name>
<feature type="domain" description="Amino acid transporter transmembrane" evidence="6">
    <location>
        <begin position="4"/>
        <end position="418"/>
    </location>
</feature>
<feature type="transmembrane region" description="Helical" evidence="5">
    <location>
        <begin position="130"/>
        <end position="149"/>
    </location>
</feature>
<feature type="transmembrane region" description="Helical" evidence="5">
    <location>
        <begin position="368"/>
        <end position="384"/>
    </location>
</feature>
<dbReference type="PANTHER" id="PTHR16189">
    <property type="entry name" value="TRANSMEMBRANE PROTEIN 104-RELATED"/>
    <property type="match status" value="1"/>
</dbReference>